<organism evidence="1 2">
    <name type="scientific">Catenuloplanes indicus</name>
    <dbReference type="NCBI Taxonomy" id="137267"/>
    <lineage>
        <taxon>Bacteria</taxon>
        <taxon>Bacillati</taxon>
        <taxon>Actinomycetota</taxon>
        <taxon>Actinomycetes</taxon>
        <taxon>Micromonosporales</taxon>
        <taxon>Micromonosporaceae</taxon>
        <taxon>Catenuloplanes</taxon>
    </lineage>
</organism>
<sequence length="405" mass="43790">MEADQLLRQRLRRAVPPVVGAGVSWSVYPREADTPMNLVLDIVAARLGADATLVWVDDGTPEVLALPGLPRPAVAWSRRSLAAGLLIRTLLLTDGLTARTRRILCRQAALHLLAETALRLGNPDLAARCGVAAFLDRDWTAPRTGALATSADSEDRLALWFFALAHEFGHFADPRTHARGSLTDASVRTMLLAARRHDGHDLIGDVLHRRPLRPADVRAETVADMFAADVLLEAATRLLPDGGHPVRVIGELLLAAAVVAAGERCRAFCAMLGHRDGRGDGRLDHLTYPAAASVRASVLRAHLAAAMTARYGTGRPSPVDRLQRWDRVVAGVAAPLDPVLAVLETGVTDAFREALDDSVPIEYLMERLRPQAGPALRAEAREFVHLVQAGGRHGEWLDELVYVLG</sequence>
<protein>
    <submittedName>
        <fullName evidence="1">Uncharacterized protein</fullName>
    </submittedName>
</protein>
<dbReference type="EMBL" id="JAUSUZ010000001">
    <property type="protein sequence ID" value="MDQ0365459.1"/>
    <property type="molecule type" value="Genomic_DNA"/>
</dbReference>
<keyword evidence="2" id="KW-1185">Reference proteome</keyword>
<dbReference type="AlphaFoldDB" id="A0AAE3VYE5"/>
<reference evidence="1 2" key="1">
    <citation type="submission" date="2023-07" db="EMBL/GenBank/DDBJ databases">
        <title>Sequencing the genomes of 1000 actinobacteria strains.</title>
        <authorList>
            <person name="Klenk H.-P."/>
        </authorList>
    </citation>
    <scope>NUCLEOTIDE SEQUENCE [LARGE SCALE GENOMIC DNA]</scope>
    <source>
        <strain evidence="1 2">DSM 44709</strain>
    </source>
</reference>
<proteinExistence type="predicted"/>
<dbReference type="RefSeq" id="WP_307238044.1">
    <property type="nucleotide sequence ID" value="NZ_JAUSUZ010000001.1"/>
</dbReference>
<accession>A0AAE3VYE5</accession>
<comment type="caution">
    <text evidence="1">The sequence shown here is derived from an EMBL/GenBank/DDBJ whole genome shotgun (WGS) entry which is preliminary data.</text>
</comment>
<evidence type="ECO:0000313" key="2">
    <source>
        <dbReference type="Proteomes" id="UP001240236"/>
    </source>
</evidence>
<evidence type="ECO:0000313" key="1">
    <source>
        <dbReference type="EMBL" id="MDQ0365459.1"/>
    </source>
</evidence>
<name>A0AAE3VYE5_9ACTN</name>
<gene>
    <name evidence="1" type="ORF">J2S42_002128</name>
</gene>
<dbReference type="Proteomes" id="UP001240236">
    <property type="component" value="Unassembled WGS sequence"/>
</dbReference>